<reference evidence="2 3" key="1">
    <citation type="submission" date="2020-08" db="EMBL/GenBank/DDBJ databases">
        <title>Genomic Encyclopedia of Type Strains, Phase IV (KMG-IV): sequencing the most valuable type-strain genomes for metagenomic binning, comparative biology and taxonomic classification.</title>
        <authorList>
            <person name="Goeker M."/>
        </authorList>
    </citation>
    <scope>NUCLEOTIDE SEQUENCE [LARGE SCALE GENOMIC DNA]</scope>
    <source>
        <strain evidence="2 3">DSM 10633</strain>
    </source>
</reference>
<gene>
    <name evidence="2" type="ORF">HNR36_000400</name>
</gene>
<dbReference type="AlphaFoldDB" id="A0A840PV21"/>
<evidence type="ECO:0000313" key="2">
    <source>
        <dbReference type="EMBL" id="MBB5148018.1"/>
    </source>
</evidence>
<feature type="transmembrane region" description="Helical" evidence="1">
    <location>
        <begin position="45"/>
        <end position="64"/>
    </location>
</feature>
<dbReference type="RefSeq" id="WP_168411894.1">
    <property type="nucleotide sequence ID" value="NZ_JAAXPW010000002.1"/>
</dbReference>
<feature type="transmembrane region" description="Helical" evidence="1">
    <location>
        <begin position="12"/>
        <end position="33"/>
    </location>
</feature>
<keyword evidence="1" id="KW-0472">Membrane</keyword>
<keyword evidence="3" id="KW-1185">Reference proteome</keyword>
<proteinExistence type="predicted"/>
<evidence type="ECO:0000256" key="1">
    <source>
        <dbReference type="SAM" id="Phobius"/>
    </source>
</evidence>
<keyword evidence="1" id="KW-0812">Transmembrane</keyword>
<comment type="caution">
    <text evidence="2">The sequence shown here is derived from an EMBL/GenBank/DDBJ whole genome shotgun (WGS) entry which is preliminary data.</text>
</comment>
<dbReference type="EMBL" id="JACHGZ010000002">
    <property type="protein sequence ID" value="MBB5148018.1"/>
    <property type="molecule type" value="Genomic_DNA"/>
</dbReference>
<name>A0A840PV21_URETH</name>
<keyword evidence="1" id="KW-1133">Transmembrane helix</keyword>
<sequence>MLIEVLKGIAILFYWTWFVWPFVFVFSLVYSIASFIKDQRASTKPIFIAGFALLIMISPMVAVWN</sequence>
<organism evidence="2 3">
    <name type="scientific">Ureibacillus thermosphaericus</name>
    <dbReference type="NCBI Taxonomy" id="51173"/>
    <lineage>
        <taxon>Bacteria</taxon>
        <taxon>Bacillati</taxon>
        <taxon>Bacillota</taxon>
        <taxon>Bacilli</taxon>
        <taxon>Bacillales</taxon>
        <taxon>Caryophanaceae</taxon>
        <taxon>Ureibacillus</taxon>
    </lineage>
</organism>
<dbReference type="Proteomes" id="UP000557217">
    <property type="component" value="Unassembled WGS sequence"/>
</dbReference>
<accession>A0A840PV21</accession>
<protein>
    <submittedName>
        <fullName evidence="2">Putative membrane protein YadS</fullName>
    </submittedName>
</protein>
<evidence type="ECO:0000313" key="3">
    <source>
        <dbReference type="Proteomes" id="UP000557217"/>
    </source>
</evidence>